<feature type="compositionally biased region" description="Low complexity" evidence="1">
    <location>
        <begin position="106"/>
        <end position="118"/>
    </location>
</feature>
<accession>A0ABN7SWQ9</accession>
<evidence type="ECO:0000313" key="3">
    <source>
        <dbReference type="Proteomes" id="UP001158576"/>
    </source>
</evidence>
<feature type="compositionally biased region" description="Acidic residues" evidence="1">
    <location>
        <begin position="199"/>
        <end position="214"/>
    </location>
</feature>
<organism evidence="2 3">
    <name type="scientific">Oikopleura dioica</name>
    <name type="common">Tunicate</name>
    <dbReference type="NCBI Taxonomy" id="34765"/>
    <lineage>
        <taxon>Eukaryota</taxon>
        <taxon>Metazoa</taxon>
        <taxon>Chordata</taxon>
        <taxon>Tunicata</taxon>
        <taxon>Appendicularia</taxon>
        <taxon>Copelata</taxon>
        <taxon>Oikopleuridae</taxon>
        <taxon>Oikopleura</taxon>
    </lineage>
</organism>
<dbReference type="Proteomes" id="UP001158576">
    <property type="component" value="Chromosome 1"/>
</dbReference>
<evidence type="ECO:0000313" key="2">
    <source>
        <dbReference type="EMBL" id="CAG5106562.1"/>
    </source>
</evidence>
<reference evidence="2 3" key="1">
    <citation type="submission" date="2021-04" db="EMBL/GenBank/DDBJ databases">
        <authorList>
            <person name="Bliznina A."/>
        </authorList>
    </citation>
    <scope>NUCLEOTIDE SEQUENCE [LARGE SCALE GENOMIC DNA]</scope>
</reference>
<gene>
    <name evidence="2" type="ORF">OKIOD_LOCUS11663</name>
</gene>
<sequence length="227" mass="23984">MGQLFSQCKKSDPSLDETIEENKGEENRVLFSEQFVSSKKKDKIMRRATGAGGLLGKTPQVEDTTDELPLEENLAEAEKNANENINPQEEPRALSPTPAGGKVSAEEIAASEEQQVEAATEEQQAEAATEEQQTEAASSEETQEAAEEAAVEEATEQAAEEETAAEAVAEEAAPAEEAATEETAQEAETDAPAEVTEAAAEEAAEEAAVEETAAEAETAVEPAESQD</sequence>
<proteinExistence type="predicted"/>
<name>A0ABN7SWQ9_OIKDI</name>
<feature type="compositionally biased region" description="Low complexity" evidence="1">
    <location>
        <begin position="215"/>
        <end position="227"/>
    </location>
</feature>
<feature type="region of interest" description="Disordered" evidence="1">
    <location>
        <begin position="47"/>
        <end position="66"/>
    </location>
</feature>
<feature type="compositionally biased region" description="Acidic residues" evidence="1">
    <location>
        <begin position="178"/>
        <end position="191"/>
    </location>
</feature>
<feature type="region of interest" description="Disordered" evidence="1">
    <location>
        <begin position="75"/>
        <end position="227"/>
    </location>
</feature>
<keyword evidence="3" id="KW-1185">Reference proteome</keyword>
<protein>
    <submittedName>
        <fullName evidence="2">Oidioi.mRNA.OKI2018_I69.chr1.g2898.t2.cds</fullName>
    </submittedName>
</protein>
<feature type="compositionally biased region" description="Acidic residues" evidence="1">
    <location>
        <begin position="119"/>
        <end position="133"/>
    </location>
</feature>
<feature type="region of interest" description="Disordered" evidence="1">
    <location>
        <begin position="1"/>
        <end position="23"/>
    </location>
</feature>
<feature type="compositionally biased region" description="Acidic residues" evidence="1">
    <location>
        <begin position="141"/>
        <end position="164"/>
    </location>
</feature>
<evidence type="ECO:0000256" key="1">
    <source>
        <dbReference type="SAM" id="MobiDB-lite"/>
    </source>
</evidence>
<feature type="compositionally biased region" description="Low complexity" evidence="1">
    <location>
        <begin position="165"/>
        <end position="177"/>
    </location>
</feature>
<dbReference type="EMBL" id="OU015566">
    <property type="protein sequence ID" value="CAG5106562.1"/>
    <property type="molecule type" value="Genomic_DNA"/>
</dbReference>